<dbReference type="GO" id="GO:0008270">
    <property type="term" value="F:zinc ion binding"/>
    <property type="evidence" value="ECO:0007669"/>
    <property type="project" value="UniProtKB-UniRule"/>
</dbReference>
<evidence type="ECO:0000256" key="2">
    <source>
        <dbReference type="ARBA" id="ARBA00022723"/>
    </source>
</evidence>
<keyword evidence="3 5" id="KW-0378">Hydrolase</keyword>
<feature type="binding site" evidence="5">
    <location>
        <position position="56"/>
    </location>
    <ligand>
        <name>Zn(2+)</name>
        <dbReference type="ChEBI" id="CHEBI:29105"/>
    </ligand>
</feature>
<comment type="catalytic activity">
    <reaction evidence="5">
        <text>N-succinyl-L-glutamate + H2O = L-glutamate + succinate</text>
        <dbReference type="Rhea" id="RHEA:15169"/>
        <dbReference type="ChEBI" id="CHEBI:15377"/>
        <dbReference type="ChEBI" id="CHEBI:29985"/>
        <dbReference type="ChEBI" id="CHEBI:30031"/>
        <dbReference type="ChEBI" id="CHEBI:58763"/>
        <dbReference type="EC" id="3.5.1.96"/>
    </reaction>
</comment>
<dbReference type="EMBL" id="FUKM01000036">
    <property type="protein sequence ID" value="SJN13102.1"/>
    <property type="molecule type" value="Genomic_DNA"/>
</dbReference>
<dbReference type="PANTHER" id="PTHR15162">
    <property type="entry name" value="ASPARTOACYLASE"/>
    <property type="match status" value="1"/>
</dbReference>
<feature type="active site" evidence="5">
    <location>
        <position position="211"/>
    </location>
</feature>
<dbReference type="NCBIfam" id="NF003706">
    <property type="entry name" value="PRK05324.1"/>
    <property type="match status" value="1"/>
</dbReference>
<organism evidence="8 9">
    <name type="scientific">Halomonas citrativorans</name>
    <dbReference type="NCBI Taxonomy" id="2742612"/>
    <lineage>
        <taxon>Bacteria</taxon>
        <taxon>Pseudomonadati</taxon>
        <taxon>Pseudomonadota</taxon>
        <taxon>Gammaproteobacteria</taxon>
        <taxon>Oceanospirillales</taxon>
        <taxon>Halomonadaceae</taxon>
        <taxon>Halomonas</taxon>
    </lineage>
</organism>
<dbReference type="Proteomes" id="UP000196331">
    <property type="component" value="Unassembled WGS sequence"/>
</dbReference>
<dbReference type="OrthoDB" id="5290473at2"/>
<dbReference type="RefSeq" id="WP_087108476.1">
    <property type="nucleotide sequence ID" value="NZ_FUKM01000036.1"/>
</dbReference>
<comment type="similarity">
    <text evidence="5">Belongs to the AspA/AstE family. Succinylglutamate desuccinylase subfamily.</text>
</comment>
<dbReference type="Gene3D" id="3.40.630.10">
    <property type="entry name" value="Zn peptidases"/>
    <property type="match status" value="1"/>
</dbReference>
<sequence>MLNHWLDWTLDGHLPVQRSGQFPSGTYRFHAPGIMELIPHTPQPEAYACVFSAAIHGNETAPVELLGEWLSALEAGTTPLGAPVLVILGNIPALRAQQRFIATNLNRLFKRDLTGSGEEPERARELMAAVDKFYETHAARPRLHYDLHTAIRESLYPIFVVEPFANTVTLPEQWQWLAAAGMRAVLHQHQTSWTFSHYSKHYHGAQAFTFELGRVAPFGQNDRASLIPMGALLTSLSKGETPAQQDPAAMVFFQVEHELKRQAEDFTLYVDADMPNFSRFEPGTRLAWDSVAGDFVVGETPLHVVFPNANVALGARAALLVAPTHPPSKTEKQA</sequence>
<name>A0A1R4HZZ0_9GAMM</name>
<evidence type="ECO:0000259" key="6">
    <source>
        <dbReference type="Pfam" id="PF04952"/>
    </source>
</evidence>
<dbReference type="InterPro" id="IPR016681">
    <property type="entry name" value="SuccinylGlu_desuccinylase"/>
</dbReference>
<dbReference type="AlphaFoldDB" id="A0A1R4HZZ0"/>
<evidence type="ECO:0000256" key="3">
    <source>
        <dbReference type="ARBA" id="ARBA00022801"/>
    </source>
</evidence>
<evidence type="ECO:0000259" key="7">
    <source>
        <dbReference type="Pfam" id="PF24827"/>
    </source>
</evidence>
<evidence type="ECO:0000313" key="9">
    <source>
        <dbReference type="Proteomes" id="UP000196331"/>
    </source>
</evidence>
<accession>A0A1R4HZZ0</accession>
<dbReference type="InterPro" id="IPR007036">
    <property type="entry name" value="Aste_AspA_hybrid_dom"/>
</dbReference>
<comment type="pathway">
    <text evidence="5">Amino-acid degradation; L-arginine degradation via AST pathway; L-glutamate and succinate from L-arginine: step 5/5.</text>
</comment>
<dbReference type="GO" id="GO:0019544">
    <property type="term" value="P:L-arginine catabolic process to L-glutamate"/>
    <property type="evidence" value="ECO:0007669"/>
    <property type="project" value="UniProtKB-UniRule"/>
</dbReference>
<dbReference type="UniPathway" id="UPA00185">
    <property type="reaction ID" value="UER00283"/>
</dbReference>
<dbReference type="GO" id="GO:0016788">
    <property type="term" value="F:hydrolase activity, acting on ester bonds"/>
    <property type="evidence" value="ECO:0007669"/>
    <property type="project" value="UniProtKB-UniRule"/>
</dbReference>
<feature type="binding site" evidence="5">
    <location>
        <position position="59"/>
    </location>
    <ligand>
        <name>Zn(2+)</name>
        <dbReference type="ChEBI" id="CHEBI:29105"/>
    </ligand>
</feature>
<gene>
    <name evidence="5" type="primary">astE</name>
    <name evidence="8" type="ORF">CZ787_09500</name>
</gene>
<proteinExistence type="inferred from homology"/>
<evidence type="ECO:0000256" key="4">
    <source>
        <dbReference type="ARBA" id="ARBA00022833"/>
    </source>
</evidence>
<dbReference type="InterPro" id="IPR050178">
    <property type="entry name" value="AspA/AstE_fam"/>
</dbReference>
<evidence type="ECO:0000256" key="1">
    <source>
        <dbReference type="ARBA" id="ARBA00022503"/>
    </source>
</evidence>
<dbReference type="SUPFAM" id="SSF53187">
    <property type="entry name" value="Zn-dependent exopeptidases"/>
    <property type="match status" value="1"/>
</dbReference>
<evidence type="ECO:0000256" key="5">
    <source>
        <dbReference type="HAMAP-Rule" id="MF_00767"/>
    </source>
</evidence>
<dbReference type="EC" id="3.5.1.96" evidence="5"/>
<dbReference type="GO" id="GO:0019545">
    <property type="term" value="P:L-arginine catabolic process to succinate"/>
    <property type="evidence" value="ECO:0007669"/>
    <property type="project" value="UniProtKB-UniRule"/>
</dbReference>
<comment type="cofactor">
    <cofactor evidence="5">
        <name>Zn(2+)</name>
        <dbReference type="ChEBI" id="CHEBI:29105"/>
    </cofactor>
    <text evidence="5">Binds 1 zinc ion per subunit.</text>
</comment>
<dbReference type="PANTHER" id="PTHR15162:SF7">
    <property type="entry name" value="SUCCINYLGLUTAMATE DESUCCINYLASE"/>
    <property type="match status" value="1"/>
</dbReference>
<feature type="domain" description="Succinylglutamate desuccinylase/Aspartoacylase catalytic" evidence="7">
    <location>
        <begin position="50"/>
        <end position="224"/>
    </location>
</feature>
<dbReference type="Pfam" id="PF24827">
    <property type="entry name" value="AstE_AspA_cat"/>
    <property type="match status" value="1"/>
</dbReference>
<dbReference type="InterPro" id="IPR055438">
    <property type="entry name" value="AstE_AspA_cat"/>
</dbReference>
<protein>
    <recommendedName>
        <fullName evidence="5">Succinylglutamate desuccinylase</fullName>
        <ecNumber evidence="5">3.5.1.96</ecNumber>
    </recommendedName>
</protein>
<keyword evidence="4 5" id="KW-0862">Zinc</keyword>
<dbReference type="HAMAP" id="MF_00767">
    <property type="entry name" value="Arg_catab_AstE"/>
    <property type="match status" value="1"/>
</dbReference>
<feature type="domain" description="AstE/AspA barrel-sandwich hybrid" evidence="6">
    <location>
        <begin position="249"/>
        <end position="323"/>
    </location>
</feature>
<dbReference type="CDD" id="cd03855">
    <property type="entry name" value="M14_ASTE"/>
    <property type="match status" value="1"/>
</dbReference>
<dbReference type="Pfam" id="PF04952">
    <property type="entry name" value="AstE_AspA_hybrid"/>
    <property type="match status" value="1"/>
</dbReference>
<reference evidence="8 9" key="1">
    <citation type="submission" date="2017-02" db="EMBL/GenBank/DDBJ databases">
        <authorList>
            <person name="Dridi B."/>
        </authorList>
    </citation>
    <scope>NUCLEOTIDE SEQUENCE [LARGE SCALE GENOMIC DNA]</scope>
    <source>
        <strain evidence="8 9">JB380</strain>
    </source>
</reference>
<keyword evidence="2 5" id="KW-0479">Metal-binding</keyword>
<comment type="caution">
    <text evidence="8">The sequence shown here is derived from an EMBL/GenBank/DDBJ whole genome shotgun (WGS) entry which is preliminary data.</text>
</comment>
<dbReference type="GO" id="GO:0009017">
    <property type="term" value="F:succinylglutamate desuccinylase activity"/>
    <property type="evidence" value="ECO:0007669"/>
    <property type="project" value="UniProtKB-EC"/>
</dbReference>
<comment type="function">
    <text evidence="5">Transforms N(2)-succinylglutamate into succinate and glutamate.</text>
</comment>
<evidence type="ECO:0000313" key="8">
    <source>
        <dbReference type="EMBL" id="SJN13102.1"/>
    </source>
</evidence>
<keyword evidence="1 5" id="KW-0056">Arginine metabolism</keyword>
<feature type="binding site" evidence="5">
    <location>
        <position position="148"/>
    </location>
    <ligand>
        <name>Zn(2+)</name>
        <dbReference type="ChEBI" id="CHEBI:29105"/>
    </ligand>
</feature>